<name>A0A3P3ZSF7_9ZZZZ</name>
<dbReference type="PANTHER" id="PTHR43701">
    <property type="entry name" value="MEMBRANE TRANSPORTER PROTEIN MJ0441-RELATED"/>
    <property type="match status" value="1"/>
</dbReference>
<accession>A0A3P3ZSF7</accession>
<dbReference type="Pfam" id="PF01925">
    <property type="entry name" value="TauE"/>
    <property type="match status" value="1"/>
</dbReference>
<dbReference type="InterPro" id="IPR051598">
    <property type="entry name" value="TSUP/Inactive_protease-like"/>
</dbReference>
<feature type="transmembrane region" description="Helical" evidence="5">
    <location>
        <begin position="102"/>
        <end position="119"/>
    </location>
</feature>
<evidence type="ECO:0000256" key="4">
    <source>
        <dbReference type="ARBA" id="ARBA00023136"/>
    </source>
</evidence>
<sequence>MLVNFILSGAAGGLLIGMTGIGGGSLMTPLLVMGFGIPPATAIGTDLLYAALTKAGAVACHQRHGNVSWRTAGWLLVGSLPGSGLTLWILQRIPASPLLDQMLRQGLAVALALTTLALWKRRALPKPTDTPYARIWTPVLGFFIGILVTLSSVGGGALGTALLLVLYPSFSFSTIVATELAHAVPLTLLAGLGHLRLGHVDGTLLAALLAGSLPRLWAGTRLNHHLPEKVTRAGLSLLLLGLALGLWHSVPGKIA</sequence>
<organism evidence="6">
    <name type="scientific">mine drainage metagenome</name>
    <dbReference type="NCBI Taxonomy" id="410659"/>
    <lineage>
        <taxon>unclassified sequences</taxon>
        <taxon>metagenomes</taxon>
        <taxon>ecological metagenomes</taxon>
    </lineage>
</organism>
<protein>
    <submittedName>
        <fullName evidence="6">Putative membrane transporter protein</fullName>
    </submittedName>
</protein>
<evidence type="ECO:0000256" key="2">
    <source>
        <dbReference type="ARBA" id="ARBA00022692"/>
    </source>
</evidence>
<feature type="transmembrane region" description="Helical" evidence="5">
    <location>
        <begin position="230"/>
        <end position="250"/>
    </location>
</feature>
<evidence type="ECO:0000256" key="5">
    <source>
        <dbReference type="SAM" id="Phobius"/>
    </source>
</evidence>
<gene>
    <name evidence="6" type="ORF">CARN8_7140005</name>
</gene>
<feature type="transmembrane region" description="Helical" evidence="5">
    <location>
        <begin position="72"/>
        <end position="90"/>
    </location>
</feature>
<evidence type="ECO:0000313" key="6">
    <source>
        <dbReference type="EMBL" id="VAY89582.1"/>
    </source>
</evidence>
<keyword evidence="4 5" id="KW-0472">Membrane</keyword>
<dbReference type="GO" id="GO:0016020">
    <property type="term" value="C:membrane"/>
    <property type="evidence" value="ECO:0007669"/>
    <property type="project" value="UniProtKB-SubCell"/>
</dbReference>
<dbReference type="EMBL" id="UOYP01000684">
    <property type="protein sequence ID" value="VAY89582.1"/>
    <property type="molecule type" value="Genomic_DNA"/>
</dbReference>
<evidence type="ECO:0000256" key="1">
    <source>
        <dbReference type="ARBA" id="ARBA00004141"/>
    </source>
</evidence>
<dbReference type="AlphaFoldDB" id="A0A3P3ZSF7"/>
<feature type="transmembrane region" description="Helical" evidence="5">
    <location>
        <begin position="199"/>
        <end position="218"/>
    </location>
</feature>
<feature type="transmembrane region" description="Helical" evidence="5">
    <location>
        <begin position="139"/>
        <end position="167"/>
    </location>
</feature>
<comment type="subcellular location">
    <subcellularLocation>
        <location evidence="1">Membrane</location>
        <topology evidence="1">Multi-pass membrane protein</topology>
    </subcellularLocation>
</comment>
<proteinExistence type="predicted"/>
<dbReference type="InterPro" id="IPR002781">
    <property type="entry name" value="TM_pro_TauE-like"/>
</dbReference>
<reference evidence="6" key="1">
    <citation type="submission" date="2018-10" db="EMBL/GenBank/DDBJ databases">
        <authorList>
            <person name="Plewniak F."/>
        </authorList>
    </citation>
    <scope>NUCLEOTIDE SEQUENCE</scope>
</reference>
<evidence type="ECO:0000256" key="3">
    <source>
        <dbReference type="ARBA" id="ARBA00022989"/>
    </source>
</evidence>
<keyword evidence="3 5" id="KW-1133">Transmembrane helix</keyword>
<keyword evidence="2 5" id="KW-0812">Transmembrane</keyword>
<dbReference type="PANTHER" id="PTHR43701:SF2">
    <property type="entry name" value="MEMBRANE TRANSPORTER PROTEIN YJNA-RELATED"/>
    <property type="match status" value="1"/>
</dbReference>